<gene>
    <name evidence="1" type="ORF">LPTSP4_09150</name>
</gene>
<proteinExistence type="predicted"/>
<evidence type="ECO:0000313" key="2">
    <source>
        <dbReference type="Proteomes" id="UP000245133"/>
    </source>
</evidence>
<protein>
    <submittedName>
        <fullName evidence="1">Uncharacterized protein</fullName>
    </submittedName>
</protein>
<dbReference type="EMBL" id="BFBB01000003">
    <property type="protein sequence ID" value="GBF49402.1"/>
    <property type="molecule type" value="Genomic_DNA"/>
</dbReference>
<sequence>METQAKKKKDPVRDVISSGKLFDTKQSVFKYEAGSTRIILFGGEEVRKNYPGKALYNTNGKNPFDGAAGKTLGLKLYSFGPDFTPLNLAGPANDYAPLSALTKLLNQTKFKVTLGKDEVRSFLAIEAHDPLPQILGYQKVGNGISPSNETVAGWVYPEGSIENERNIIRLPLNVEQGQTFSIIGTPEDGVTPGNTLVDYLLVGRLFVIEEKSVNK</sequence>
<organism evidence="1 2">
    <name type="scientific">Leptospira ryugenii</name>
    <dbReference type="NCBI Taxonomy" id="1917863"/>
    <lineage>
        <taxon>Bacteria</taxon>
        <taxon>Pseudomonadati</taxon>
        <taxon>Spirochaetota</taxon>
        <taxon>Spirochaetia</taxon>
        <taxon>Leptospirales</taxon>
        <taxon>Leptospiraceae</taxon>
        <taxon>Leptospira</taxon>
    </lineage>
</organism>
<name>A0A2P2DXP6_9LEPT</name>
<accession>A0A2P2DXP6</accession>
<dbReference type="AlphaFoldDB" id="A0A2P2DXP6"/>
<evidence type="ECO:0000313" key="1">
    <source>
        <dbReference type="EMBL" id="GBF49402.1"/>
    </source>
</evidence>
<dbReference type="Proteomes" id="UP000245133">
    <property type="component" value="Unassembled WGS sequence"/>
</dbReference>
<dbReference type="OrthoDB" id="9861374at2"/>
<dbReference type="RefSeq" id="WP_108974265.1">
    <property type="nucleotide sequence ID" value="NZ_BFBB01000003.1"/>
</dbReference>
<comment type="caution">
    <text evidence="1">The sequence shown here is derived from an EMBL/GenBank/DDBJ whole genome shotgun (WGS) entry which is preliminary data.</text>
</comment>
<reference evidence="1 2" key="1">
    <citation type="submission" date="2018-02" db="EMBL/GenBank/DDBJ databases">
        <title>Novel Leptospira species isolated from soil and water in Japan.</title>
        <authorList>
            <person name="Nakao R."/>
            <person name="Masuzawa T."/>
        </authorList>
    </citation>
    <scope>NUCLEOTIDE SEQUENCE [LARGE SCALE GENOMIC DNA]</scope>
    <source>
        <strain evidence="1 2">YH101</strain>
    </source>
</reference>
<keyword evidence="2" id="KW-1185">Reference proteome</keyword>